<proteinExistence type="predicted"/>
<dbReference type="AlphaFoldDB" id="A0A8T1WPN4"/>
<dbReference type="OrthoDB" id="206617at2759"/>
<organism evidence="2 3">
    <name type="scientific">Phytophthora boehmeriae</name>
    <dbReference type="NCBI Taxonomy" id="109152"/>
    <lineage>
        <taxon>Eukaryota</taxon>
        <taxon>Sar</taxon>
        <taxon>Stramenopiles</taxon>
        <taxon>Oomycota</taxon>
        <taxon>Peronosporomycetes</taxon>
        <taxon>Peronosporales</taxon>
        <taxon>Peronosporaceae</taxon>
        <taxon>Phytophthora</taxon>
    </lineage>
</organism>
<evidence type="ECO:0000313" key="2">
    <source>
        <dbReference type="EMBL" id="KAG7395982.1"/>
    </source>
</evidence>
<dbReference type="InterPro" id="IPR058056">
    <property type="entry name" value="WH_TANC1/2"/>
</dbReference>
<accession>A0A8T1WPN4</accession>
<comment type="caution">
    <text evidence="2">The sequence shown here is derived from an EMBL/GenBank/DDBJ whole genome shotgun (WGS) entry which is preliminary data.</text>
</comment>
<keyword evidence="3" id="KW-1185">Reference proteome</keyword>
<evidence type="ECO:0000313" key="3">
    <source>
        <dbReference type="Proteomes" id="UP000693981"/>
    </source>
</evidence>
<reference evidence="2" key="1">
    <citation type="submission" date="2021-02" db="EMBL/GenBank/DDBJ databases">
        <authorList>
            <person name="Palmer J.M."/>
        </authorList>
    </citation>
    <scope>NUCLEOTIDE SEQUENCE</scope>
    <source>
        <strain evidence="2">SCRP23</strain>
    </source>
</reference>
<gene>
    <name evidence="2" type="ORF">PHYBOEH_002925</name>
</gene>
<dbReference type="Proteomes" id="UP000693981">
    <property type="component" value="Unassembled WGS sequence"/>
</dbReference>
<dbReference type="Pfam" id="PF25521">
    <property type="entry name" value="WHD_TANC1"/>
    <property type="match status" value="1"/>
</dbReference>
<dbReference type="EMBL" id="JAGDFL010000178">
    <property type="protein sequence ID" value="KAG7395982.1"/>
    <property type="molecule type" value="Genomic_DNA"/>
</dbReference>
<sequence>MSACLHQFFVSHFPDQDLYKLRVRPVLEVLCAAYEPLPLATLARVLEWDVYEQRDVSTTLGSLFCIEAGSSDLDSQVLRPFHSSVLDWVQDSTSASAFFADAASGHERLGRWAAREYQSVARANANDFVNLNYELEATGDEKLKAKIYIVRHACNHLMQAPGEDCMQLVAAFAADEKFQLARRLLHRTYCASFVAALDPNTGTPKFRHNLIHHLSNGSYSAVAPSEVTETSTLYPDLISFVEQYQRKGVLTAPVARDAPLNREISSTEETLTSA</sequence>
<evidence type="ECO:0000259" key="1">
    <source>
        <dbReference type="Pfam" id="PF25521"/>
    </source>
</evidence>
<feature type="domain" description="TANC1/2-like winged helix" evidence="1">
    <location>
        <begin position="13"/>
        <end position="148"/>
    </location>
</feature>
<protein>
    <recommendedName>
        <fullName evidence="1">TANC1/2-like winged helix domain-containing protein</fullName>
    </recommendedName>
</protein>
<name>A0A8T1WPN4_9STRA</name>